<dbReference type="PANTHER" id="PTHR10631:SF3">
    <property type="entry name" value="TRNA (GUANINE(26)-N(2))-DIMETHYLTRANSFERASE"/>
    <property type="match status" value="1"/>
</dbReference>
<keyword evidence="6 9" id="KW-0819">tRNA processing</keyword>
<dbReference type="InterPro" id="IPR003358">
    <property type="entry name" value="tRNA_(Gua-N-7)_MeTrfase_Trmb"/>
</dbReference>
<evidence type="ECO:0000256" key="2">
    <source>
        <dbReference type="ARBA" id="ARBA00022555"/>
    </source>
</evidence>
<dbReference type="Pfam" id="PF02390">
    <property type="entry name" value="Methyltransf_4"/>
    <property type="match status" value="1"/>
</dbReference>
<keyword evidence="4 9" id="KW-0808">Transferase</keyword>
<dbReference type="AlphaFoldDB" id="A0AB34JP75"/>
<comment type="similarity">
    <text evidence="9">Belongs to the class I-like SAM-binding methyltransferase superfamily. Trm1 family.</text>
</comment>
<proteinExistence type="inferred from homology"/>
<evidence type="ECO:0000256" key="1">
    <source>
        <dbReference type="ARBA" id="ARBA00000142"/>
    </source>
</evidence>
<evidence type="ECO:0000256" key="4">
    <source>
        <dbReference type="ARBA" id="ARBA00022679"/>
    </source>
</evidence>
<keyword evidence="13" id="KW-1185">Reference proteome</keyword>
<comment type="caution">
    <text evidence="12">The sequence shown here is derived from an EMBL/GenBank/DDBJ whole genome shotgun (WGS) entry which is preliminary data.</text>
</comment>
<evidence type="ECO:0000256" key="7">
    <source>
        <dbReference type="ARBA" id="ARBA00022884"/>
    </source>
</evidence>
<dbReference type="GO" id="GO:0160104">
    <property type="term" value="F:tRNA (guanine(26)-N2)-dimethyltransferase activity"/>
    <property type="evidence" value="ECO:0007669"/>
    <property type="project" value="UniProtKB-EC"/>
</dbReference>
<evidence type="ECO:0000259" key="11">
    <source>
        <dbReference type="Pfam" id="PF11722"/>
    </source>
</evidence>
<dbReference type="Pfam" id="PF11722">
    <property type="entry name" value="zf-TRM13_CCCH"/>
    <property type="match status" value="1"/>
</dbReference>
<keyword evidence="7 9" id="KW-0694">RNA-binding</keyword>
<feature type="region of interest" description="Disordered" evidence="10">
    <location>
        <begin position="74"/>
        <end position="93"/>
    </location>
</feature>
<dbReference type="InterPro" id="IPR029063">
    <property type="entry name" value="SAM-dependent_MTases_sf"/>
</dbReference>
<reference evidence="12 13" key="1">
    <citation type="journal article" date="2024" name="Science">
        <title>Giant polyketide synthase enzymes in the biosynthesis of giant marine polyether toxins.</title>
        <authorList>
            <person name="Fallon T.R."/>
            <person name="Shende V.V."/>
            <person name="Wierzbicki I.H."/>
            <person name="Pendleton A.L."/>
            <person name="Watervoot N.F."/>
            <person name="Auber R.P."/>
            <person name="Gonzalez D.J."/>
            <person name="Wisecaver J.H."/>
            <person name="Moore B.S."/>
        </authorList>
    </citation>
    <scope>NUCLEOTIDE SEQUENCE [LARGE SCALE GENOMIC DNA]</scope>
    <source>
        <strain evidence="12 13">12B1</strain>
    </source>
</reference>
<protein>
    <recommendedName>
        <fullName evidence="11">Zinc finger CCCH-type TRM13 domain-containing protein</fullName>
    </recommendedName>
</protein>
<dbReference type="GO" id="GO:0002940">
    <property type="term" value="P:tRNA N2-guanine methylation"/>
    <property type="evidence" value="ECO:0007669"/>
    <property type="project" value="TreeGrafter"/>
</dbReference>
<organism evidence="12 13">
    <name type="scientific">Prymnesium parvum</name>
    <name type="common">Toxic golden alga</name>
    <dbReference type="NCBI Taxonomy" id="97485"/>
    <lineage>
        <taxon>Eukaryota</taxon>
        <taxon>Haptista</taxon>
        <taxon>Haptophyta</taxon>
        <taxon>Prymnesiophyceae</taxon>
        <taxon>Prymnesiales</taxon>
        <taxon>Prymnesiaceae</taxon>
        <taxon>Prymnesium</taxon>
    </lineage>
</organism>
<dbReference type="EMBL" id="JBGBPQ010000006">
    <property type="protein sequence ID" value="KAL1522384.1"/>
    <property type="molecule type" value="Genomic_DNA"/>
</dbReference>
<evidence type="ECO:0000256" key="6">
    <source>
        <dbReference type="ARBA" id="ARBA00022694"/>
    </source>
</evidence>
<evidence type="ECO:0000256" key="3">
    <source>
        <dbReference type="ARBA" id="ARBA00022603"/>
    </source>
</evidence>
<dbReference type="Proteomes" id="UP001515480">
    <property type="component" value="Unassembled WGS sequence"/>
</dbReference>
<dbReference type="GO" id="GO:0008176">
    <property type="term" value="F:tRNA (guanine(46)-N7)-methyltransferase activity"/>
    <property type="evidence" value="ECO:0007669"/>
    <property type="project" value="UniProtKB-EC"/>
</dbReference>
<dbReference type="PROSITE" id="PS51626">
    <property type="entry name" value="SAM_MT_TRM1"/>
    <property type="match status" value="1"/>
</dbReference>
<dbReference type="Pfam" id="PF02005">
    <property type="entry name" value="TRM"/>
    <property type="match status" value="1"/>
</dbReference>
<evidence type="ECO:0000313" key="12">
    <source>
        <dbReference type="EMBL" id="KAL1522384.1"/>
    </source>
</evidence>
<comment type="catalytic activity">
    <reaction evidence="1">
        <text>guanosine(46) in tRNA + S-adenosyl-L-methionine = N(7)-methylguanosine(46) in tRNA + S-adenosyl-L-homocysteine</text>
        <dbReference type="Rhea" id="RHEA:42708"/>
        <dbReference type="Rhea" id="RHEA-COMP:10188"/>
        <dbReference type="Rhea" id="RHEA-COMP:10189"/>
        <dbReference type="ChEBI" id="CHEBI:57856"/>
        <dbReference type="ChEBI" id="CHEBI:59789"/>
        <dbReference type="ChEBI" id="CHEBI:74269"/>
        <dbReference type="ChEBI" id="CHEBI:74480"/>
        <dbReference type="EC" id="2.1.1.33"/>
    </reaction>
</comment>
<dbReference type="Gene3D" id="3.40.50.150">
    <property type="entry name" value="Vaccinia Virus protein VP39"/>
    <property type="match status" value="2"/>
</dbReference>
<name>A0AB34JP75_PRYPA</name>
<keyword evidence="3 9" id="KW-0489">Methyltransferase</keyword>
<feature type="compositionally biased region" description="Low complexity" evidence="10">
    <location>
        <begin position="479"/>
        <end position="493"/>
    </location>
</feature>
<sequence length="789" mass="83304">MEARQCAHWIHRKDRRCAALVVQAGEQYCSQHVPDALRQARERSLAALRQLEAERDRPDLAPSREARRRYRRLESRHLSSRPSPADEPAPPAAAPLSFADPLLPLHLDVGCARGRWVASLASSPRWRANHLGVEIRGELVRQAAEAARAAGVDGSVQYAHADMATPNVARAALLAAARRRLAAVSVLFPDPHDARRTRQTLTPSLAAALAAHLRPGGVVCVASDVAAVADDMRRVLLGVMDPLRVARFDELRDDEELDAALDAALRGPAGATRAAKGGGGGIGRNPWRVPTEREAVCEQRDRHGGVREVYRYAFVRAAAAVAWRREGRAAFATAASGAAQPGGAAGFYNPRMRLNRELCLLELEALLSAGAYEPRAGASEGLGAAGAPVRLCDAFTAAGVLALRLAAEVAPACSRQLQLVLADVEPDCAVLACANLRASRVAARLRAVGVVEEGCSPSIDALERRVEELEEELRAHAEAAAGEAAGENGVPPGEEGREASGEEGGEEAEAACASSTPPAALDVTVICADARALAYILPPFEYAHLDPFGSCAPHADAFCSRAPHGGVLSFTATDTSALYALYPNVSWRTYAARLERRDPNWREAGVRALVGSIAHAAARHGRGVGVLHAVSAAHFVHVVVRVRRGAAAADASASLVDIATTPDGAQLGPLWLGPLNDAAFLKNALAAARRAQKRGEGDRSSKADIEAIKQVVAIFQRSLEDAPSLPPFSVQVNSASPASVVAELTARGYTASRSAFCGDAAKAGSGNRVRTNAPEHILRELGVVTSQKK</sequence>
<evidence type="ECO:0000313" key="13">
    <source>
        <dbReference type="Proteomes" id="UP001515480"/>
    </source>
</evidence>
<gene>
    <name evidence="12" type="ORF">AB1Y20_017374</name>
</gene>
<comment type="catalytic activity">
    <reaction evidence="8">
        <text>guanosine(26) in tRNA + 2 S-adenosyl-L-methionine = N(2)-dimethylguanosine(26) in tRNA + 2 S-adenosyl-L-homocysteine + 2 H(+)</text>
        <dbReference type="Rhea" id="RHEA:43140"/>
        <dbReference type="Rhea" id="RHEA-COMP:10359"/>
        <dbReference type="Rhea" id="RHEA-COMP:10360"/>
        <dbReference type="ChEBI" id="CHEBI:15378"/>
        <dbReference type="ChEBI" id="CHEBI:57856"/>
        <dbReference type="ChEBI" id="CHEBI:59789"/>
        <dbReference type="ChEBI" id="CHEBI:74269"/>
        <dbReference type="ChEBI" id="CHEBI:74513"/>
        <dbReference type="EC" id="2.1.1.216"/>
    </reaction>
</comment>
<evidence type="ECO:0000256" key="10">
    <source>
        <dbReference type="SAM" id="MobiDB-lite"/>
    </source>
</evidence>
<accession>A0AB34JP75</accession>
<evidence type="ECO:0000256" key="9">
    <source>
        <dbReference type="PROSITE-ProRule" id="PRU00958"/>
    </source>
</evidence>
<dbReference type="SUPFAM" id="SSF53335">
    <property type="entry name" value="S-adenosyl-L-methionine-dependent methyltransferases"/>
    <property type="match status" value="3"/>
</dbReference>
<dbReference type="InterPro" id="IPR002905">
    <property type="entry name" value="Trm1"/>
</dbReference>
<keyword evidence="5 9" id="KW-0949">S-adenosyl-L-methionine</keyword>
<evidence type="ECO:0000256" key="5">
    <source>
        <dbReference type="ARBA" id="ARBA00022691"/>
    </source>
</evidence>
<dbReference type="GO" id="GO:0000049">
    <property type="term" value="F:tRNA binding"/>
    <property type="evidence" value="ECO:0007669"/>
    <property type="project" value="UniProtKB-UniRule"/>
</dbReference>
<dbReference type="InterPro" id="IPR021721">
    <property type="entry name" value="Znf_CCCH-type_TRM13"/>
</dbReference>
<feature type="domain" description="Zinc finger CCCH-type TRM13" evidence="11">
    <location>
        <begin position="4"/>
        <end position="32"/>
    </location>
</feature>
<dbReference type="PROSITE" id="PS51625">
    <property type="entry name" value="SAM_MT_TRMB"/>
    <property type="match status" value="1"/>
</dbReference>
<keyword evidence="2 9" id="KW-0820">tRNA-binding</keyword>
<evidence type="ECO:0000256" key="8">
    <source>
        <dbReference type="ARBA" id="ARBA00051897"/>
    </source>
</evidence>
<dbReference type="PANTHER" id="PTHR10631">
    <property type="entry name" value="N 2 ,N 2 -DIMETHYLGUANOSINE TRNA METHYLTRANSFERASE"/>
    <property type="match status" value="1"/>
</dbReference>
<feature type="region of interest" description="Disordered" evidence="10">
    <location>
        <begin position="479"/>
        <end position="513"/>
    </location>
</feature>